<dbReference type="Proteomes" id="UP001157502">
    <property type="component" value="Chromosome 7"/>
</dbReference>
<evidence type="ECO:0000313" key="2">
    <source>
        <dbReference type="Proteomes" id="UP001157502"/>
    </source>
</evidence>
<organism evidence="1 2">
    <name type="scientific">Dallia pectoralis</name>
    <name type="common">Alaska blackfish</name>
    <dbReference type="NCBI Taxonomy" id="75939"/>
    <lineage>
        <taxon>Eukaryota</taxon>
        <taxon>Metazoa</taxon>
        <taxon>Chordata</taxon>
        <taxon>Craniata</taxon>
        <taxon>Vertebrata</taxon>
        <taxon>Euteleostomi</taxon>
        <taxon>Actinopterygii</taxon>
        <taxon>Neopterygii</taxon>
        <taxon>Teleostei</taxon>
        <taxon>Protacanthopterygii</taxon>
        <taxon>Esociformes</taxon>
        <taxon>Umbridae</taxon>
        <taxon>Dallia</taxon>
    </lineage>
</organism>
<evidence type="ECO:0000313" key="1">
    <source>
        <dbReference type="EMBL" id="KAJ8008868.1"/>
    </source>
</evidence>
<sequence>MKSWATYVTFVHHASTRICIGTVKIKYRMAENCLSSSHMNTVDNEKLVRPNDKLHNILLEAGAVKQILTMKEPQGHVSVICRRGSIF</sequence>
<protein>
    <submittedName>
        <fullName evidence="1">Uncharacterized protein</fullName>
    </submittedName>
</protein>
<accession>A0ACC2GZ17</accession>
<dbReference type="EMBL" id="CM055734">
    <property type="protein sequence ID" value="KAJ8008868.1"/>
    <property type="molecule type" value="Genomic_DNA"/>
</dbReference>
<keyword evidence="2" id="KW-1185">Reference proteome</keyword>
<gene>
    <name evidence="1" type="ORF">DPEC_G00082910</name>
</gene>
<reference evidence="1" key="1">
    <citation type="submission" date="2021-05" db="EMBL/GenBank/DDBJ databases">
        <authorList>
            <person name="Pan Q."/>
            <person name="Jouanno E."/>
            <person name="Zahm M."/>
            <person name="Klopp C."/>
            <person name="Cabau C."/>
            <person name="Louis A."/>
            <person name="Berthelot C."/>
            <person name="Parey E."/>
            <person name="Roest Crollius H."/>
            <person name="Montfort J."/>
            <person name="Robinson-Rechavi M."/>
            <person name="Bouchez O."/>
            <person name="Lampietro C."/>
            <person name="Lopez Roques C."/>
            <person name="Donnadieu C."/>
            <person name="Postlethwait J."/>
            <person name="Bobe J."/>
            <person name="Dillon D."/>
            <person name="Chandos A."/>
            <person name="von Hippel F."/>
            <person name="Guiguen Y."/>
        </authorList>
    </citation>
    <scope>NUCLEOTIDE SEQUENCE</scope>
    <source>
        <strain evidence="1">YG-Jan2019</strain>
    </source>
</reference>
<proteinExistence type="predicted"/>
<comment type="caution">
    <text evidence="1">The sequence shown here is derived from an EMBL/GenBank/DDBJ whole genome shotgun (WGS) entry which is preliminary data.</text>
</comment>
<name>A0ACC2GZ17_DALPE</name>